<evidence type="ECO:0000259" key="3">
    <source>
        <dbReference type="Pfam" id="PF12051"/>
    </source>
</evidence>
<evidence type="ECO:0000313" key="5">
    <source>
        <dbReference type="Proteomes" id="UP000240883"/>
    </source>
</evidence>
<evidence type="ECO:0000256" key="1">
    <source>
        <dbReference type="SAM" id="MobiDB-lite"/>
    </source>
</evidence>
<dbReference type="InterPro" id="IPR053001">
    <property type="entry name" value="MNNG_permease-like"/>
</dbReference>
<keyword evidence="2" id="KW-0812">Transmembrane</keyword>
<keyword evidence="2" id="KW-1133">Transmembrane helix</keyword>
<dbReference type="InterPro" id="IPR022703">
    <property type="entry name" value="DUF3533"/>
</dbReference>
<keyword evidence="2" id="KW-0472">Membrane</keyword>
<dbReference type="Proteomes" id="UP000240883">
    <property type="component" value="Unassembled WGS sequence"/>
</dbReference>
<reference evidence="4 5" key="1">
    <citation type="journal article" date="2018" name="Front. Microbiol.">
        <title>Genome-Wide Analysis of Corynespora cassiicola Leaf Fall Disease Putative Effectors.</title>
        <authorList>
            <person name="Lopez D."/>
            <person name="Ribeiro S."/>
            <person name="Label P."/>
            <person name="Fumanal B."/>
            <person name="Venisse J.S."/>
            <person name="Kohler A."/>
            <person name="de Oliveira R.R."/>
            <person name="Labutti K."/>
            <person name="Lipzen A."/>
            <person name="Lail K."/>
            <person name="Bauer D."/>
            <person name="Ohm R.A."/>
            <person name="Barry K.W."/>
            <person name="Spatafora J."/>
            <person name="Grigoriev I.V."/>
            <person name="Martin F.M."/>
            <person name="Pujade-Renaud V."/>
        </authorList>
    </citation>
    <scope>NUCLEOTIDE SEQUENCE [LARGE SCALE GENOMIC DNA]</scope>
    <source>
        <strain evidence="4 5">Philippines</strain>
    </source>
</reference>
<feature type="transmembrane region" description="Helical" evidence="2">
    <location>
        <begin position="325"/>
        <end position="349"/>
    </location>
</feature>
<dbReference type="PANTHER" id="PTHR34814:SF1">
    <property type="entry name" value="NITROSOGUANIDINE RESISTANCE PROTEIN SNG1"/>
    <property type="match status" value="1"/>
</dbReference>
<feature type="transmembrane region" description="Helical" evidence="2">
    <location>
        <begin position="57"/>
        <end position="80"/>
    </location>
</feature>
<dbReference type="EMBL" id="KZ678151">
    <property type="protein sequence ID" value="PSN60036.1"/>
    <property type="molecule type" value="Genomic_DNA"/>
</dbReference>
<feature type="transmembrane region" description="Helical" evidence="2">
    <location>
        <begin position="292"/>
        <end position="313"/>
    </location>
</feature>
<dbReference type="Pfam" id="PF12051">
    <property type="entry name" value="DUF3533"/>
    <property type="match status" value="1"/>
</dbReference>
<organism evidence="4 5">
    <name type="scientific">Corynespora cassiicola Philippines</name>
    <dbReference type="NCBI Taxonomy" id="1448308"/>
    <lineage>
        <taxon>Eukaryota</taxon>
        <taxon>Fungi</taxon>
        <taxon>Dikarya</taxon>
        <taxon>Ascomycota</taxon>
        <taxon>Pezizomycotina</taxon>
        <taxon>Dothideomycetes</taxon>
        <taxon>Pleosporomycetidae</taxon>
        <taxon>Pleosporales</taxon>
        <taxon>Corynesporascaceae</taxon>
        <taxon>Corynespora</taxon>
    </lineage>
</organism>
<feature type="region of interest" description="Disordered" evidence="1">
    <location>
        <begin position="1"/>
        <end position="36"/>
    </location>
</feature>
<sequence>MSRQTPPSSDPKPANHSVEHSPEPTTTTTTTDPEPLYAHTLLSPHARPFRHSLLPSLLLPLIYNAALLWLCLSLFLGSLLPHSPTLEVAVRNQDPGAFGPEVVARLGGSGPAGGGVVWRVVEPGVGGEQGSRDLVLEERFWAVVHVSGNASARLDDALRAGDEAYDPSGAVTVFFASARSQVVLGVVVPGVRRALDAVLAEVGAESTARVLAEVQGEEELGRVVRCARCLAGPFGVREVDVKAFGPGVVGGMLSTGLIFLLTFTFTVFTLLRGTAEAHGHLLTLRSHLIFRTAASLAAYLFLSLMYTLITLAFGAPMTGRYSQGVGFLVLWMLNWCTMGACGLVMEAVFTIVGMKWAVFFLNFWLIVNASGSFASVEVMPEFYRFGYGVPFFHAGTRTVVFGTKSRLGVNFGVLVAWMVGGWAGMAVSLVWRIRRGTKTGFHRVP</sequence>
<gene>
    <name evidence="4" type="ORF">BS50DRAFT_217755</name>
</gene>
<feature type="transmembrane region" description="Helical" evidence="2">
    <location>
        <begin position="411"/>
        <end position="433"/>
    </location>
</feature>
<dbReference type="AlphaFoldDB" id="A0A2T2N455"/>
<proteinExistence type="predicted"/>
<accession>A0A2T2N455</accession>
<dbReference type="GO" id="GO:0016020">
    <property type="term" value="C:membrane"/>
    <property type="evidence" value="ECO:0007669"/>
    <property type="project" value="TreeGrafter"/>
</dbReference>
<protein>
    <recommendedName>
        <fullName evidence="3">DUF3533 domain-containing protein</fullName>
    </recommendedName>
</protein>
<keyword evidence="5" id="KW-1185">Reference proteome</keyword>
<name>A0A2T2N455_CORCC</name>
<feature type="domain" description="DUF3533" evidence="3">
    <location>
        <begin position="67"/>
        <end position="420"/>
    </location>
</feature>
<evidence type="ECO:0000313" key="4">
    <source>
        <dbReference type="EMBL" id="PSN60036.1"/>
    </source>
</evidence>
<dbReference type="STRING" id="1448308.A0A2T2N455"/>
<evidence type="ECO:0000256" key="2">
    <source>
        <dbReference type="SAM" id="Phobius"/>
    </source>
</evidence>
<feature type="transmembrane region" description="Helical" evidence="2">
    <location>
        <begin position="356"/>
        <end position="376"/>
    </location>
</feature>
<dbReference type="OrthoDB" id="2140105at2759"/>
<dbReference type="PANTHER" id="PTHR34814">
    <property type="entry name" value="NITROSOGUANIDINE RESISTANCE PROTEIN SNG1"/>
    <property type="match status" value="1"/>
</dbReference>
<feature type="transmembrane region" description="Helical" evidence="2">
    <location>
        <begin position="248"/>
        <end position="271"/>
    </location>
</feature>